<evidence type="ECO:0000313" key="3">
    <source>
        <dbReference type="EMBL" id="MBE9253498.1"/>
    </source>
</evidence>
<proteinExistence type="predicted"/>
<feature type="signal peptide" evidence="2">
    <location>
        <begin position="1"/>
        <end position="22"/>
    </location>
</feature>
<evidence type="ECO:0000313" key="4">
    <source>
        <dbReference type="Proteomes" id="UP000658720"/>
    </source>
</evidence>
<dbReference type="EMBL" id="JADEVV010000013">
    <property type="protein sequence ID" value="MBE9253498.1"/>
    <property type="molecule type" value="Genomic_DNA"/>
</dbReference>
<evidence type="ECO:0000256" key="1">
    <source>
        <dbReference type="SAM" id="Coils"/>
    </source>
</evidence>
<keyword evidence="4" id="KW-1185">Reference proteome</keyword>
<keyword evidence="2" id="KW-0732">Signal</keyword>
<sequence>MNWRALLLAVILGTVVFGGLHAQTNTTNTPGNDSSLTTPNRLKINLTLADPTELKVREGDTVNRGQVLSDKEAERSRLERDQRERLLAIANVEGQLIPMLQPAPALRELPPISYTVEETAIQLAEIKLAQAQRNLATAIEADPFISAKAKVERSLADVEAAHRAFELQQRKLDAVNGLRGLPPEMLTHETEKLRQAKTTLEGKEAEYKFFQAEYFQVETDRRKELTDLQSKVSIARGELEQAQSRLRAAKENQELAEYNHRITISRRAEEENQVAINVANQKLDREFKLAQLREQLSAVEEKLNGIVQVKSPYSGIIRRIKFDRQTDGKLAVTLYLDTTGASPTN</sequence>
<protein>
    <submittedName>
        <fullName evidence="3">Uncharacterized protein</fullName>
    </submittedName>
</protein>
<feature type="coiled-coil region" evidence="1">
    <location>
        <begin position="186"/>
        <end position="259"/>
    </location>
</feature>
<accession>A0ABR9VQ68</accession>
<feature type="chain" id="PRO_5046147936" evidence="2">
    <location>
        <begin position="23"/>
        <end position="345"/>
    </location>
</feature>
<comment type="caution">
    <text evidence="3">The sequence shown here is derived from an EMBL/GenBank/DDBJ whole genome shotgun (WGS) entry which is preliminary data.</text>
</comment>
<reference evidence="3 4" key="1">
    <citation type="submission" date="2020-10" db="EMBL/GenBank/DDBJ databases">
        <authorList>
            <person name="Castelo-Branco R."/>
            <person name="Eusebio N."/>
            <person name="Adriana R."/>
            <person name="Vieira A."/>
            <person name="Brugerolle De Fraissinette N."/>
            <person name="Rezende De Castro R."/>
            <person name="Schneider M.P."/>
            <person name="Vasconcelos V."/>
            <person name="Leao P.N."/>
        </authorList>
    </citation>
    <scope>NUCLEOTIDE SEQUENCE [LARGE SCALE GENOMIC DNA]</scope>
    <source>
        <strain evidence="3 4">LEGE 00031</strain>
    </source>
</reference>
<organism evidence="3 4">
    <name type="scientific">Synechocystis salina LEGE 00031</name>
    <dbReference type="NCBI Taxonomy" id="1828736"/>
    <lineage>
        <taxon>Bacteria</taxon>
        <taxon>Bacillati</taxon>
        <taxon>Cyanobacteriota</taxon>
        <taxon>Cyanophyceae</taxon>
        <taxon>Synechococcales</taxon>
        <taxon>Merismopediaceae</taxon>
        <taxon>Synechocystis</taxon>
    </lineage>
</organism>
<gene>
    <name evidence="3" type="ORF">IQ217_06435</name>
</gene>
<dbReference type="Proteomes" id="UP000658720">
    <property type="component" value="Unassembled WGS sequence"/>
</dbReference>
<keyword evidence="1" id="KW-0175">Coiled coil</keyword>
<evidence type="ECO:0000256" key="2">
    <source>
        <dbReference type="SAM" id="SignalP"/>
    </source>
</evidence>
<name>A0ABR9VQ68_9SYNC</name>
<dbReference type="RefSeq" id="WP_194019314.1">
    <property type="nucleotide sequence ID" value="NZ_JADEVV010000013.1"/>
</dbReference>